<proteinExistence type="predicted"/>
<keyword evidence="2" id="KW-1185">Reference proteome</keyword>
<sequence length="51" mass="5417">MTTSVNGVGWKSVSVIKLNVQAVLEKKKELMVSGQMRNVGGDGQASKPSKN</sequence>
<dbReference type="EMBL" id="JAAAUY010000094">
    <property type="protein sequence ID" value="KAF9335585.1"/>
    <property type="molecule type" value="Genomic_DNA"/>
</dbReference>
<evidence type="ECO:0000313" key="2">
    <source>
        <dbReference type="Proteomes" id="UP000696485"/>
    </source>
</evidence>
<name>A0A9P5SSK5_9FUNG</name>
<evidence type="ECO:0000313" key="1">
    <source>
        <dbReference type="EMBL" id="KAF9335585.1"/>
    </source>
</evidence>
<feature type="non-terminal residue" evidence="1">
    <location>
        <position position="51"/>
    </location>
</feature>
<gene>
    <name evidence="1" type="ORF">BG006_011187</name>
</gene>
<dbReference type="Proteomes" id="UP000696485">
    <property type="component" value="Unassembled WGS sequence"/>
</dbReference>
<accession>A0A9P5SSK5</accession>
<dbReference type="AlphaFoldDB" id="A0A9P5SSK5"/>
<organism evidence="1 2">
    <name type="scientific">Podila minutissima</name>
    <dbReference type="NCBI Taxonomy" id="64525"/>
    <lineage>
        <taxon>Eukaryota</taxon>
        <taxon>Fungi</taxon>
        <taxon>Fungi incertae sedis</taxon>
        <taxon>Mucoromycota</taxon>
        <taxon>Mortierellomycotina</taxon>
        <taxon>Mortierellomycetes</taxon>
        <taxon>Mortierellales</taxon>
        <taxon>Mortierellaceae</taxon>
        <taxon>Podila</taxon>
    </lineage>
</organism>
<comment type="caution">
    <text evidence="1">The sequence shown here is derived from an EMBL/GenBank/DDBJ whole genome shotgun (WGS) entry which is preliminary data.</text>
</comment>
<protein>
    <submittedName>
        <fullName evidence="1">Uncharacterized protein</fullName>
    </submittedName>
</protein>
<reference evidence="1" key="1">
    <citation type="journal article" date="2020" name="Fungal Divers.">
        <title>Resolving the Mortierellaceae phylogeny through synthesis of multi-gene phylogenetics and phylogenomics.</title>
        <authorList>
            <person name="Vandepol N."/>
            <person name="Liber J."/>
            <person name="Desiro A."/>
            <person name="Na H."/>
            <person name="Kennedy M."/>
            <person name="Barry K."/>
            <person name="Grigoriev I.V."/>
            <person name="Miller A.N."/>
            <person name="O'Donnell K."/>
            <person name="Stajich J.E."/>
            <person name="Bonito G."/>
        </authorList>
    </citation>
    <scope>NUCLEOTIDE SEQUENCE</scope>
    <source>
        <strain evidence="1">NVP1</strain>
    </source>
</reference>